<feature type="transmembrane region" description="Helical" evidence="6">
    <location>
        <begin position="221"/>
        <end position="238"/>
    </location>
</feature>
<keyword evidence="9" id="KW-1185">Reference proteome</keyword>
<dbReference type="RefSeq" id="WP_377382345.1">
    <property type="nucleotide sequence ID" value="NZ_JBHSSW010000066.1"/>
</dbReference>
<dbReference type="PANTHER" id="PTHR22911:SF6">
    <property type="entry name" value="SOLUTE CARRIER FAMILY 35 MEMBER G1"/>
    <property type="match status" value="1"/>
</dbReference>
<organism evidence="8 9">
    <name type="scientific">Ponticaulis profundi</name>
    <dbReference type="NCBI Taxonomy" id="2665222"/>
    <lineage>
        <taxon>Bacteria</taxon>
        <taxon>Pseudomonadati</taxon>
        <taxon>Pseudomonadota</taxon>
        <taxon>Alphaproteobacteria</taxon>
        <taxon>Hyphomonadales</taxon>
        <taxon>Hyphomonadaceae</taxon>
        <taxon>Ponticaulis</taxon>
    </lineage>
</organism>
<dbReference type="Proteomes" id="UP001596303">
    <property type="component" value="Unassembled WGS sequence"/>
</dbReference>
<evidence type="ECO:0000313" key="9">
    <source>
        <dbReference type="Proteomes" id="UP001596303"/>
    </source>
</evidence>
<comment type="subcellular location">
    <subcellularLocation>
        <location evidence="1">Membrane</location>
        <topology evidence="1">Multi-pass membrane protein</topology>
    </subcellularLocation>
</comment>
<feature type="transmembrane region" description="Helical" evidence="6">
    <location>
        <begin position="130"/>
        <end position="149"/>
    </location>
</feature>
<proteinExistence type="inferred from homology"/>
<feature type="transmembrane region" description="Helical" evidence="6">
    <location>
        <begin position="275"/>
        <end position="293"/>
    </location>
</feature>
<keyword evidence="5 6" id="KW-0472">Membrane</keyword>
<feature type="domain" description="EamA" evidence="7">
    <location>
        <begin position="16"/>
        <end position="144"/>
    </location>
</feature>
<dbReference type="InterPro" id="IPR000620">
    <property type="entry name" value="EamA_dom"/>
</dbReference>
<dbReference type="Pfam" id="PF00892">
    <property type="entry name" value="EamA"/>
    <property type="match status" value="2"/>
</dbReference>
<dbReference type="SUPFAM" id="SSF103481">
    <property type="entry name" value="Multidrug resistance efflux transporter EmrE"/>
    <property type="match status" value="2"/>
</dbReference>
<protein>
    <submittedName>
        <fullName evidence="8">DMT family transporter</fullName>
    </submittedName>
</protein>
<evidence type="ECO:0000259" key="7">
    <source>
        <dbReference type="Pfam" id="PF00892"/>
    </source>
</evidence>
<accession>A0ABW1SFZ7</accession>
<feature type="transmembrane region" description="Helical" evidence="6">
    <location>
        <begin position="161"/>
        <end position="181"/>
    </location>
</feature>
<keyword evidence="4 6" id="KW-1133">Transmembrane helix</keyword>
<reference evidence="9" key="1">
    <citation type="journal article" date="2019" name="Int. J. Syst. Evol. Microbiol.">
        <title>The Global Catalogue of Microorganisms (GCM) 10K type strain sequencing project: providing services to taxonomists for standard genome sequencing and annotation.</title>
        <authorList>
            <consortium name="The Broad Institute Genomics Platform"/>
            <consortium name="The Broad Institute Genome Sequencing Center for Infectious Disease"/>
            <person name="Wu L."/>
            <person name="Ma J."/>
        </authorList>
    </citation>
    <scope>NUCLEOTIDE SEQUENCE [LARGE SCALE GENOMIC DNA]</scope>
    <source>
        <strain evidence="9">CGMCC-1.15741</strain>
    </source>
</reference>
<feature type="transmembrane region" description="Helical" evidence="6">
    <location>
        <begin position="193"/>
        <end position="215"/>
    </location>
</feature>
<feature type="domain" description="EamA" evidence="7">
    <location>
        <begin position="163"/>
        <end position="292"/>
    </location>
</feature>
<name>A0ABW1SFZ7_9PROT</name>
<evidence type="ECO:0000256" key="6">
    <source>
        <dbReference type="SAM" id="Phobius"/>
    </source>
</evidence>
<comment type="similarity">
    <text evidence="2">Belongs to the drug/metabolite transporter (DMT) superfamily. 10 TMS drug/metabolite exporter (DME) (TC 2.A.7.3) family.</text>
</comment>
<feature type="transmembrane region" description="Helical" evidence="6">
    <location>
        <begin position="46"/>
        <end position="66"/>
    </location>
</feature>
<feature type="transmembrane region" description="Helical" evidence="6">
    <location>
        <begin position="78"/>
        <end position="96"/>
    </location>
</feature>
<sequence>MHSVTRGQVLSILTSPVLVAVMAVFLSTCMDAFVKFLSGRVDLLTIVFWRFTIAAVVIGVPFFLSGRRLTGWAPARFHAVRGLIHVTATYLFFFALGKLDLVEVTTIGFMASLIIPVIAWIYLGERINGLTFLAILIGFAGVLTALNAWQIISNEMSRDRLIGFGSVLLSACLYAASIVLLRKRAAADGALMVAFYANLFPALFIAPFSLALATPAQPSDIGYLIIAAVLGSSIWLLMTSAYARAPAQRLAPVEFTALLWSALIGLFVFREVPGASLWIGAVCIIMACAIVSWQDARSAASMRARASVQSDPR</sequence>
<keyword evidence="3 6" id="KW-0812">Transmembrane</keyword>
<feature type="transmembrane region" description="Helical" evidence="6">
    <location>
        <begin position="250"/>
        <end position="269"/>
    </location>
</feature>
<evidence type="ECO:0000256" key="4">
    <source>
        <dbReference type="ARBA" id="ARBA00022989"/>
    </source>
</evidence>
<dbReference type="EMBL" id="JBHSSW010000066">
    <property type="protein sequence ID" value="MFC6200223.1"/>
    <property type="molecule type" value="Genomic_DNA"/>
</dbReference>
<evidence type="ECO:0000256" key="3">
    <source>
        <dbReference type="ARBA" id="ARBA00022692"/>
    </source>
</evidence>
<evidence type="ECO:0000313" key="8">
    <source>
        <dbReference type="EMBL" id="MFC6200223.1"/>
    </source>
</evidence>
<evidence type="ECO:0000256" key="1">
    <source>
        <dbReference type="ARBA" id="ARBA00004141"/>
    </source>
</evidence>
<dbReference type="InterPro" id="IPR037185">
    <property type="entry name" value="EmrE-like"/>
</dbReference>
<feature type="transmembrane region" description="Helical" evidence="6">
    <location>
        <begin position="12"/>
        <end position="34"/>
    </location>
</feature>
<dbReference type="PANTHER" id="PTHR22911">
    <property type="entry name" value="ACYL-MALONYL CONDENSING ENZYME-RELATED"/>
    <property type="match status" value="1"/>
</dbReference>
<feature type="transmembrane region" description="Helical" evidence="6">
    <location>
        <begin position="102"/>
        <end position="123"/>
    </location>
</feature>
<gene>
    <name evidence="8" type="ORF">ACFQDM_19285</name>
</gene>
<comment type="caution">
    <text evidence="8">The sequence shown here is derived from an EMBL/GenBank/DDBJ whole genome shotgun (WGS) entry which is preliminary data.</text>
</comment>
<evidence type="ECO:0000256" key="5">
    <source>
        <dbReference type="ARBA" id="ARBA00023136"/>
    </source>
</evidence>
<evidence type="ECO:0000256" key="2">
    <source>
        <dbReference type="ARBA" id="ARBA00009853"/>
    </source>
</evidence>